<proteinExistence type="predicted"/>
<protein>
    <submittedName>
        <fullName evidence="1">Uncharacterized protein</fullName>
    </submittedName>
</protein>
<reference evidence="1" key="1">
    <citation type="submission" date="2022-04" db="EMBL/GenBank/DDBJ databases">
        <title>Evolutionary, genomic, and biogeographic characterization of Chryseobacterium nepalense represented by a plastic-degrading bacterium AC3.</title>
        <authorList>
            <person name="Yin Z."/>
            <person name="Liu X."/>
            <person name="Wang D."/>
            <person name="Xie Z."/>
        </authorList>
    </citation>
    <scope>NUCLEOTIDE SEQUENCE</scope>
    <source>
        <strain evidence="1">AC3</strain>
    </source>
</reference>
<dbReference type="Proteomes" id="UP000830552">
    <property type="component" value="Chromosome"/>
</dbReference>
<organism evidence="1 2">
    <name type="scientific">Chryseobacterium nepalense</name>
    <dbReference type="NCBI Taxonomy" id="1854498"/>
    <lineage>
        <taxon>Bacteria</taxon>
        <taxon>Pseudomonadati</taxon>
        <taxon>Bacteroidota</taxon>
        <taxon>Flavobacteriia</taxon>
        <taxon>Flavobacteriales</taxon>
        <taxon>Weeksellaceae</taxon>
        <taxon>Chryseobacterium group</taxon>
        <taxon>Chryseobacterium</taxon>
    </lineage>
</organism>
<accession>A0ABY4K895</accession>
<dbReference type="RefSeq" id="WP_248394038.1">
    <property type="nucleotide sequence ID" value="NZ_CP096203.1"/>
</dbReference>
<evidence type="ECO:0000313" key="2">
    <source>
        <dbReference type="Proteomes" id="UP000830552"/>
    </source>
</evidence>
<dbReference type="EMBL" id="CP096203">
    <property type="protein sequence ID" value="UPQ76969.1"/>
    <property type="molecule type" value="Genomic_DNA"/>
</dbReference>
<gene>
    <name evidence="1" type="ORF">M0D58_05300</name>
</gene>
<sequence length="107" mass="12698">MNNIESLTKEFKSFKESDPIKNYMQLLNICDVLLHDFPNDLRKEPFYSFTLDIINELIELRIEIGSRKMYDGSDLDLEIVIREMNLLKSVVPNDEKMQKIINRLFRG</sequence>
<name>A0ABY4K895_9FLAO</name>
<keyword evidence="2" id="KW-1185">Reference proteome</keyword>
<evidence type="ECO:0000313" key="1">
    <source>
        <dbReference type="EMBL" id="UPQ76969.1"/>
    </source>
</evidence>